<dbReference type="Pfam" id="PF00884">
    <property type="entry name" value="Sulfatase"/>
    <property type="match status" value="1"/>
</dbReference>
<keyword evidence="2" id="KW-0378">Hydrolase</keyword>
<protein>
    <recommendedName>
        <fullName evidence="3">Sulfatase N-terminal domain-containing protein</fullName>
    </recommendedName>
</protein>
<dbReference type="SUPFAM" id="SSF53649">
    <property type="entry name" value="Alkaline phosphatase-like"/>
    <property type="match status" value="1"/>
</dbReference>
<dbReference type="Gene3D" id="3.40.720.10">
    <property type="entry name" value="Alkaline Phosphatase, subunit A"/>
    <property type="match status" value="1"/>
</dbReference>
<keyword evidence="1" id="KW-0479">Metal-binding</keyword>
<gene>
    <name evidence="4" type="ORF">METZ01_LOCUS461103</name>
</gene>
<evidence type="ECO:0000256" key="1">
    <source>
        <dbReference type="ARBA" id="ARBA00022723"/>
    </source>
</evidence>
<evidence type="ECO:0000313" key="4">
    <source>
        <dbReference type="EMBL" id="SVE08249.1"/>
    </source>
</evidence>
<dbReference type="AlphaFoldDB" id="A0A383AL27"/>
<dbReference type="GO" id="GO:0005737">
    <property type="term" value="C:cytoplasm"/>
    <property type="evidence" value="ECO:0007669"/>
    <property type="project" value="TreeGrafter"/>
</dbReference>
<evidence type="ECO:0000256" key="2">
    <source>
        <dbReference type="ARBA" id="ARBA00022801"/>
    </source>
</evidence>
<dbReference type="InterPro" id="IPR017850">
    <property type="entry name" value="Alkaline_phosphatase_core_sf"/>
</dbReference>
<name>A0A383AL27_9ZZZZ</name>
<accession>A0A383AL27</accession>
<dbReference type="GO" id="GO:0046872">
    <property type="term" value="F:metal ion binding"/>
    <property type="evidence" value="ECO:0007669"/>
    <property type="project" value="UniProtKB-KW"/>
</dbReference>
<feature type="domain" description="Sulfatase N-terminal" evidence="3">
    <location>
        <begin position="6"/>
        <end position="68"/>
    </location>
</feature>
<dbReference type="InterPro" id="IPR000917">
    <property type="entry name" value="Sulfatase_N"/>
</dbReference>
<organism evidence="4">
    <name type="scientific">marine metagenome</name>
    <dbReference type="NCBI Taxonomy" id="408172"/>
    <lineage>
        <taxon>unclassified sequences</taxon>
        <taxon>metagenomes</taxon>
        <taxon>ecological metagenomes</taxon>
    </lineage>
</organism>
<proteinExistence type="predicted"/>
<evidence type="ECO:0000259" key="3">
    <source>
        <dbReference type="Pfam" id="PF00884"/>
    </source>
</evidence>
<dbReference type="PANTHER" id="PTHR45953:SF1">
    <property type="entry name" value="IDURONATE 2-SULFATASE"/>
    <property type="match status" value="1"/>
</dbReference>
<dbReference type="GO" id="GO:0008484">
    <property type="term" value="F:sulfuric ester hydrolase activity"/>
    <property type="evidence" value="ECO:0007669"/>
    <property type="project" value="TreeGrafter"/>
</dbReference>
<feature type="non-terminal residue" evidence="4">
    <location>
        <position position="69"/>
    </location>
</feature>
<dbReference type="PANTHER" id="PTHR45953">
    <property type="entry name" value="IDURONATE 2-SULFATASE"/>
    <property type="match status" value="1"/>
</dbReference>
<sequence length="69" mass="7586">MSDIKPNILFIMDDQHRNDYLGSAGASFVNTPNLDQLAQDGIRFRQCVTNCPVCAPSRIAVASGYQPSR</sequence>
<dbReference type="EMBL" id="UINC01192891">
    <property type="protein sequence ID" value="SVE08249.1"/>
    <property type="molecule type" value="Genomic_DNA"/>
</dbReference>
<reference evidence="4" key="1">
    <citation type="submission" date="2018-05" db="EMBL/GenBank/DDBJ databases">
        <authorList>
            <person name="Lanie J.A."/>
            <person name="Ng W.-L."/>
            <person name="Kazmierczak K.M."/>
            <person name="Andrzejewski T.M."/>
            <person name="Davidsen T.M."/>
            <person name="Wayne K.J."/>
            <person name="Tettelin H."/>
            <person name="Glass J.I."/>
            <person name="Rusch D."/>
            <person name="Podicherti R."/>
            <person name="Tsui H.-C.T."/>
            <person name="Winkler M.E."/>
        </authorList>
    </citation>
    <scope>NUCLEOTIDE SEQUENCE</scope>
</reference>